<reference evidence="2 3" key="1">
    <citation type="submission" date="2024-02" db="EMBL/GenBank/DDBJ databases">
        <title>High-quality chromosome-scale genome assembly of Pensacola bahiagrass (Paspalum notatum Flugge var. saurae).</title>
        <authorList>
            <person name="Vega J.M."/>
            <person name="Podio M."/>
            <person name="Orjuela J."/>
            <person name="Siena L.A."/>
            <person name="Pessino S.C."/>
            <person name="Combes M.C."/>
            <person name="Mariac C."/>
            <person name="Albertini E."/>
            <person name="Pupilli F."/>
            <person name="Ortiz J.P.A."/>
            <person name="Leblanc O."/>
        </authorList>
    </citation>
    <scope>NUCLEOTIDE SEQUENCE [LARGE SCALE GENOMIC DNA]</scope>
    <source>
        <strain evidence="2">R1</strain>
        <tissue evidence="2">Leaf</tissue>
    </source>
</reference>
<gene>
    <name evidence="2" type="ORF">U9M48_007684</name>
</gene>
<keyword evidence="3" id="KW-1185">Reference proteome</keyword>
<protein>
    <submittedName>
        <fullName evidence="2">Uncharacterized protein</fullName>
    </submittedName>
</protein>
<organism evidence="2 3">
    <name type="scientific">Paspalum notatum var. saurae</name>
    <dbReference type="NCBI Taxonomy" id="547442"/>
    <lineage>
        <taxon>Eukaryota</taxon>
        <taxon>Viridiplantae</taxon>
        <taxon>Streptophyta</taxon>
        <taxon>Embryophyta</taxon>
        <taxon>Tracheophyta</taxon>
        <taxon>Spermatophyta</taxon>
        <taxon>Magnoliopsida</taxon>
        <taxon>Liliopsida</taxon>
        <taxon>Poales</taxon>
        <taxon>Poaceae</taxon>
        <taxon>PACMAD clade</taxon>
        <taxon>Panicoideae</taxon>
        <taxon>Andropogonodae</taxon>
        <taxon>Paspaleae</taxon>
        <taxon>Paspalinae</taxon>
        <taxon>Paspalum</taxon>
    </lineage>
</organism>
<proteinExistence type="predicted"/>
<evidence type="ECO:0000313" key="3">
    <source>
        <dbReference type="Proteomes" id="UP001341281"/>
    </source>
</evidence>
<name>A0AAQ3SN54_PASNO</name>
<dbReference type="Proteomes" id="UP001341281">
    <property type="component" value="Chromosome 02"/>
</dbReference>
<dbReference type="PANTHER" id="PTHR37760:SF1">
    <property type="entry name" value="CHAPERONE"/>
    <property type="match status" value="1"/>
</dbReference>
<accession>A0AAQ3SN54</accession>
<dbReference type="EMBL" id="CP144746">
    <property type="protein sequence ID" value="WVZ57279.1"/>
    <property type="molecule type" value="Genomic_DNA"/>
</dbReference>
<evidence type="ECO:0000256" key="1">
    <source>
        <dbReference type="SAM" id="MobiDB-lite"/>
    </source>
</evidence>
<feature type="region of interest" description="Disordered" evidence="1">
    <location>
        <begin position="1"/>
        <end position="102"/>
    </location>
</feature>
<sequence length="319" mass="32816">MHRQRPGGTREAQPRSAASAPARERPGGDNGGCKKSSGGGGELECRNTWSDGGSWRGGGHERVGGVRGQDGHERFVGAAAWPRSAATSTTAPVEGGLVPGDGRRDGAAAVGWRGDRSCGGGVARGDGAEDSSPSPCSPLAVPHLRPISPNRHRQLLVCSATSSSREPVHRSRLAAGAPWLVVLCRDAQPLLQGPPGLRKGAARAEGGEMEGLTGSEIAGFVVGGLLLGATIAAPKVDGFIASSQRRSLGMCKRCGDLRIVACSQCKGVGSVRKGGILNLGMLDDIYESLGADAKTDNLIPCTKCRSKGRLLCPECSKIT</sequence>
<feature type="compositionally biased region" description="Low complexity" evidence="1">
    <location>
        <begin position="10"/>
        <end position="21"/>
    </location>
</feature>
<feature type="compositionally biased region" description="Basic and acidic residues" evidence="1">
    <location>
        <begin position="58"/>
        <end position="75"/>
    </location>
</feature>
<dbReference type="AlphaFoldDB" id="A0AAQ3SN54"/>
<dbReference type="PANTHER" id="PTHR37760">
    <property type="entry name" value="CHAPERONE"/>
    <property type="match status" value="1"/>
</dbReference>
<evidence type="ECO:0000313" key="2">
    <source>
        <dbReference type="EMBL" id="WVZ57279.1"/>
    </source>
</evidence>